<dbReference type="Proteomes" id="UP000604243">
    <property type="component" value="Unassembled WGS sequence"/>
</dbReference>
<evidence type="ECO:0000313" key="2">
    <source>
        <dbReference type="Proteomes" id="UP000604243"/>
    </source>
</evidence>
<dbReference type="RefSeq" id="WP_189520060.1">
    <property type="nucleotide sequence ID" value="NZ_BMZM01000006.1"/>
</dbReference>
<organism evidence="1 2">
    <name type="scientific">Kushneria pakistanensis</name>
    <dbReference type="NCBI Taxonomy" id="1508770"/>
    <lineage>
        <taxon>Bacteria</taxon>
        <taxon>Pseudomonadati</taxon>
        <taxon>Pseudomonadota</taxon>
        <taxon>Gammaproteobacteria</taxon>
        <taxon>Oceanospirillales</taxon>
        <taxon>Halomonadaceae</taxon>
        <taxon>Kushneria</taxon>
    </lineage>
</organism>
<comment type="caution">
    <text evidence="1">The sequence shown here is derived from an EMBL/GenBank/DDBJ whole genome shotgun (WGS) entry which is preliminary data.</text>
</comment>
<reference evidence="2" key="1">
    <citation type="journal article" date="2019" name="Int. J. Syst. Evol. Microbiol.">
        <title>The Global Catalogue of Microorganisms (GCM) 10K type strain sequencing project: providing services to taxonomists for standard genome sequencing and annotation.</title>
        <authorList>
            <consortium name="The Broad Institute Genomics Platform"/>
            <consortium name="The Broad Institute Genome Sequencing Center for Infectious Disease"/>
            <person name="Wu L."/>
            <person name="Ma J."/>
        </authorList>
    </citation>
    <scope>NUCLEOTIDE SEQUENCE [LARGE SCALE GENOMIC DNA]</scope>
    <source>
        <strain evidence="2">KCTC 42082</strain>
    </source>
</reference>
<dbReference type="EMBL" id="BMZM01000006">
    <property type="protein sequence ID" value="GHC34664.1"/>
    <property type="molecule type" value="Genomic_DNA"/>
</dbReference>
<name>A0ABQ3FR54_9GAMM</name>
<keyword evidence="2" id="KW-1185">Reference proteome</keyword>
<evidence type="ECO:0000313" key="1">
    <source>
        <dbReference type="EMBL" id="GHC34664.1"/>
    </source>
</evidence>
<evidence type="ECO:0008006" key="3">
    <source>
        <dbReference type="Google" id="ProtNLM"/>
    </source>
</evidence>
<gene>
    <name evidence="1" type="ORF">GCM10010082_31710</name>
</gene>
<sequence length="177" mass="19403">MKTQNVVDGLTACHDAMVAEFKRQMPWLATVDAYQPLGGGLAVTSPAILIEAVEMHPGRRITDGRTPVEVEFAAHCVLSVNTPRVALEIRNFAALVLQIVDGNRWGLGESVERPEALSAYPGMFKPDDKGFESWVASWKQTIHLGRPEVPPDYLPIEVFMGEYPAVGADHADDYTQG</sequence>
<protein>
    <recommendedName>
        <fullName evidence="3">ASCH domain-containing protein</fullName>
    </recommendedName>
</protein>
<accession>A0ABQ3FR54</accession>
<proteinExistence type="predicted"/>